<gene>
    <name evidence="2" type="ORF">NCGR_LOCUS52940</name>
</gene>
<sequence>MVKDAVGELFMLSSSTLGPPPVSSAFLTVAGCPRATRHGGSWSSSLRLGGEAGAEPSVEALFHVQKHVALGGAVRGGEGGSPRTRRHDGVFFVGVATCPFGALVSAVRTFAYN</sequence>
<keyword evidence="1" id="KW-1133">Transmembrane helix</keyword>
<name>A0A811RIG8_9POAL</name>
<comment type="caution">
    <text evidence="2">The sequence shown here is derived from an EMBL/GenBank/DDBJ whole genome shotgun (WGS) entry which is preliminary data.</text>
</comment>
<accession>A0A811RIG8</accession>
<dbReference type="EMBL" id="CAJGYO010000015">
    <property type="protein sequence ID" value="CAD6269638.1"/>
    <property type="molecule type" value="Genomic_DNA"/>
</dbReference>
<evidence type="ECO:0000313" key="2">
    <source>
        <dbReference type="EMBL" id="CAD6269638.1"/>
    </source>
</evidence>
<reference evidence="2" key="1">
    <citation type="submission" date="2020-10" db="EMBL/GenBank/DDBJ databases">
        <authorList>
            <person name="Han B."/>
            <person name="Lu T."/>
            <person name="Zhao Q."/>
            <person name="Huang X."/>
            <person name="Zhao Y."/>
        </authorList>
    </citation>
    <scope>NUCLEOTIDE SEQUENCE</scope>
</reference>
<organism evidence="2 3">
    <name type="scientific">Miscanthus lutarioriparius</name>
    <dbReference type="NCBI Taxonomy" id="422564"/>
    <lineage>
        <taxon>Eukaryota</taxon>
        <taxon>Viridiplantae</taxon>
        <taxon>Streptophyta</taxon>
        <taxon>Embryophyta</taxon>
        <taxon>Tracheophyta</taxon>
        <taxon>Spermatophyta</taxon>
        <taxon>Magnoliopsida</taxon>
        <taxon>Liliopsida</taxon>
        <taxon>Poales</taxon>
        <taxon>Poaceae</taxon>
        <taxon>PACMAD clade</taxon>
        <taxon>Panicoideae</taxon>
        <taxon>Andropogonodae</taxon>
        <taxon>Andropogoneae</taxon>
        <taxon>Saccharinae</taxon>
        <taxon>Miscanthus</taxon>
    </lineage>
</organism>
<keyword evidence="1" id="KW-0812">Transmembrane</keyword>
<protein>
    <submittedName>
        <fullName evidence="2">Uncharacterized protein</fullName>
    </submittedName>
</protein>
<dbReference type="PROSITE" id="PS51257">
    <property type="entry name" value="PROKAR_LIPOPROTEIN"/>
    <property type="match status" value="1"/>
</dbReference>
<dbReference type="AlphaFoldDB" id="A0A811RIG8"/>
<dbReference type="Proteomes" id="UP000604825">
    <property type="component" value="Unassembled WGS sequence"/>
</dbReference>
<feature type="transmembrane region" description="Helical" evidence="1">
    <location>
        <begin position="90"/>
        <end position="111"/>
    </location>
</feature>
<keyword evidence="3" id="KW-1185">Reference proteome</keyword>
<proteinExistence type="predicted"/>
<evidence type="ECO:0000313" key="3">
    <source>
        <dbReference type="Proteomes" id="UP000604825"/>
    </source>
</evidence>
<evidence type="ECO:0000256" key="1">
    <source>
        <dbReference type="SAM" id="Phobius"/>
    </source>
</evidence>
<keyword evidence="1" id="KW-0472">Membrane</keyword>